<gene>
    <name evidence="1" type="ORF">ALP36_05488</name>
</gene>
<dbReference type="Proteomes" id="UP000274212">
    <property type="component" value="Unassembled WGS sequence"/>
</dbReference>
<dbReference type="Gene3D" id="3.60.21.10">
    <property type="match status" value="1"/>
</dbReference>
<sequence length="53" mass="5882">SGGQSKPLIEWRGNTLYLNPGSAGRRRFKLPVTLALLEVSSDAMEPWLVQLLD</sequence>
<dbReference type="EMBL" id="RBTT01000332">
    <property type="protein sequence ID" value="RMU04533.1"/>
    <property type="molecule type" value="Genomic_DNA"/>
</dbReference>
<protein>
    <submittedName>
        <fullName evidence="1">Putative Phosphoesterase</fullName>
    </submittedName>
</protein>
<reference evidence="1 2" key="1">
    <citation type="submission" date="2018-08" db="EMBL/GenBank/DDBJ databases">
        <title>Recombination of ecologically and evolutionarily significant loci maintains genetic cohesion in the Pseudomonas syringae species complex.</title>
        <authorList>
            <person name="Dillon M."/>
            <person name="Thakur S."/>
            <person name="Almeida R.N.D."/>
            <person name="Weir B.S."/>
            <person name="Guttman D.S."/>
        </authorList>
    </citation>
    <scope>NUCLEOTIDE SEQUENCE [LARGE SCALE GENOMIC DNA]</scope>
    <source>
        <strain evidence="1 2">ICMP 9829</strain>
    </source>
</reference>
<dbReference type="SUPFAM" id="SSF56300">
    <property type="entry name" value="Metallo-dependent phosphatases"/>
    <property type="match status" value="1"/>
</dbReference>
<comment type="caution">
    <text evidence="1">The sequence shown here is derived from an EMBL/GenBank/DDBJ whole genome shotgun (WGS) entry which is preliminary data.</text>
</comment>
<proteinExistence type="predicted"/>
<feature type="non-terminal residue" evidence="1">
    <location>
        <position position="1"/>
    </location>
</feature>
<dbReference type="InterPro" id="IPR029052">
    <property type="entry name" value="Metallo-depent_PP-like"/>
</dbReference>
<evidence type="ECO:0000313" key="1">
    <source>
        <dbReference type="EMBL" id="RMU04533.1"/>
    </source>
</evidence>
<name>A0A3M4U2F6_9PSED</name>
<organism evidence="1 2">
    <name type="scientific">Pseudomonas syringae pv. coriandricola</name>
    <dbReference type="NCBI Taxonomy" id="264453"/>
    <lineage>
        <taxon>Bacteria</taxon>
        <taxon>Pseudomonadati</taxon>
        <taxon>Pseudomonadota</taxon>
        <taxon>Gammaproteobacteria</taxon>
        <taxon>Pseudomonadales</taxon>
        <taxon>Pseudomonadaceae</taxon>
        <taxon>Pseudomonas</taxon>
    </lineage>
</organism>
<accession>A0A3M4U2F6</accession>
<evidence type="ECO:0000313" key="2">
    <source>
        <dbReference type="Proteomes" id="UP000274212"/>
    </source>
</evidence>
<dbReference type="AlphaFoldDB" id="A0A3M4U2F6"/>